<dbReference type="EMBL" id="VZBQ01000151">
    <property type="protein sequence ID" value="MQN91028.1"/>
    <property type="molecule type" value="Genomic_DNA"/>
</dbReference>
<evidence type="ECO:0000313" key="1">
    <source>
        <dbReference type="EMBL" id="MQN08473.1"/>
    </source>
</evidence>
<evidence type="ECO:0000313" key="2">
    <source>
        <dbReference type="EMBL" id="MQN91028.1"/>
    </source>
</evidence>
<protein>
    <submittedName>
        <fullName evidence="3">Uncharacterized protein</fullName>
    </submittedName>
</protein>
<dbReference type="EMBL" id="VZAZ01000001">
    <property type="protein sequence ID" value="MQO54226.1"/>
    <property type="molecule type" value="Genomic_DNA"/>
</dbReference>
<dbReference type="Proteomes" id="UP000358159">
    <property type="component" value="Unassembled WGS sequence"/>
</dbReference>
<dbReference type="AlphaFoldDB" id="A0A5P0V9P7"/>
<evidence type="ECO:0000313" key="6">
    <source>
        <dbReference type="Proteomes" id="UP000420635"/>
    </source>
</evidence>
<gene>
    <name evidence="3" type="ORF">F7D42_00570</name>
    <name evidence="2" type="ORF">F7D59_14500</name>
    <name evidence="1" type="ORF">F7D97_00665</name>
</gene>
<dbReference type="RefSeq" id="WP_153080375.1">
    <property type="nucleotide sequence ID" value="NZ_DAWERD010000001.1"/>
</dbReference>
<evidence type="ECO:0000313" key="4">
    <source>
        <dbReference type="Proteomes" id="UP000358159"/>
    </source>
</evidence>
<evidence type="ECO:0000313" key="3">
    <source>
        <dbReference type="EMBL" id="MQO54226.1"/>
    </source>
</evidence>
<dbReference type="Proteomes" id="UP000420635">
    <property type="component" value="Unassembled WGS sequence"/>
</dbReference>
<reference evidence="4 5" key="1">
    <citation type="submission" date="2019-09" db="EMBL/GenBank/DDBJ databases">
        <title>Distinct polysaccharide growth profiles of human intestinal Prevotella copri isolates.</title>
        <authorList>
            <person name="Fehlner-Peach H."/>
            <person name="Magnabosco C."/>
            <person name="Raghavan V."/>
            <person name="Scher J.U."/>
            <person name="Tett A."/>
            <person name="Cox L.M."/>
            <person name="Gottsegen C."/>
            <person name="Watters A."/>
            <person name="Wiltshire- Gordon J.D."/>
            <person name="Segata N."/>
            <person name="Bonneau R."/>
            <person name="Littman D.R."/>
        </authorList>
    </citation>
    <scope>NUCLEOTIDE SEQUENCE [LARGE SCALE GENOMIC DNA]</scope>
    <source>
        <strain evidence="3 4">BVe41219</strain>
        <strain evidence="5">iK21513</strain>
        <strain evidence="1">IK21513</strain>
        <strain evidence="6">iP54</strain>
        <strain evidence="2">IP54</strain>
    </source>
</reference>
<comment type="caution">
    <text evidence="3">The sequence shown here is derived from an EMBL/GenBank/DDBJ whole genome shotgun (WGS) entry which is preliminary data.</text>
</comment>
<name>A0A5P0V9P7_9BACT</name>
<sequence length="162" mass="19051">MSKFVVYVQVEPYLKQWLTHSFGDPVEFPSCSNENAVLRRFLAKRPVNNQPEQPGERDVAISIPYSKSKSPETYNFLNGHAKQALTESINDLFRINMWSDLGDLNDMSCKKMSAFRSWCEQQGIDIEYAETIRMKWYRMRKAYQEKGINLFNLKRCKKDDFS</sequence>
<accession>A0A5P0V9P7</accession>
<dbReference type="Proteomes" id="UP000406735">
    <property type="component" value="Unassembled WGS sequence"/>
</dbReference>
<organism evidence="3 4">
    <name type="scientific">Segatella copri</name>
    <dbReference type="NCBI Taxonomy" id="165179"/>
    <lineage>
        <taxon>Bacteria</taxon>
        <taxon>Pseudomonadati</taxon>
        <taxon>Bacteroidota</taxon>
        <taxon>Bacteroidia</taxon>
        <taxon>Bacteroidales</taxon>
        <taxon>Prevotellaceae</taxon>
        <taxon>Segatella</taxon>
    </lineage>
</organism>
<dbReference type="EMBL" id="VZCY01000008">
    <property type="protein sequence ID" value="MQN08473.1"/>
    <property type="molecule type" value="Genomic_DNA"/>
</dbReference>
<evidence type="ECO:0000313" key="5">
    <source>
        <dbReference type="Proteomes" id="UP000406735"/>
    </source>
</evidence>
<proteinExistence type="predicted"/>